<accession>A0ABP5AL20</accession>
<dbReference type="InterPro" id="IPR035994">
    <property type="entry name" value="Nucleoside_phosphorylase_sf"/>
</dbReference>
<dbReference type="InterPro" id="IPR000845">
    <property type="entry name" value="Nucleoside_phosphorylase_d"/>
</dbReference>
<dbReference type="Gene3D" id="3.40.50.1580">
    <property type="entry name" value="Nucleoside phosphorylase domain"/>
    <property type="match status" value="1"/>
</dbReference>
<name>A0ABP5AL20_9MICO</name>
<evidence type="ECO:0000259" key="1">
    <source>
        <dbReference type="Pfam" id="PF01048"/>
    </source>
</evidence>
<proteinExistence type="predicted"/>
<keyword evidence="3" id="KW-1185">Reference proteome</keyword>
<reference evidence="3" key="1">
    <citation type="journal article" date="2019" name="Int. J. Syst. Evol. Microbiol.">
        <title>The Global Catalogue of Microorganisms (GCM) 10K type strain sequencing project: providing services to taxonomists for standard genome sequencing and annotation.</title>
        <authorList>
            <consortium name="The Broad Institute Genomics Platform"/>
            <consortium name="The Broad Institute Genome Sequencing Center for Infectious Disease"/>
            <person name="Wu L."/>
            <person name="Ma J."/>
        </authorList>
    </citation>
    <scope>NUCLEOTIDE SEQUENCE [LARGE SCALE GENOMIC DNA]</scope>
    <source>
        <strain evidence="3">JCM 14900</strain>
    </source>
</reference>
<dbReference type="Pfam" id="PF01048">
    <property type="entry name" value="PNP_UDP_1"/>
    <property type="match status" value="1"/>
</dbReference>
<evidence type="ECO:0000313" key="2">
    <source>
        <dbReference type="EMBL" id="GAA1916487.1"/>
    </source>
</evidence>
<dbReference type="SUPFAM" id="SSF53167">
    <property type="entry name" value="Purine and uridine phosphorylases"/>
    <property type="match status" value="1"/>
</dbReference>
<organism evidence="2 3">
    <name type="scientific">Microbacterium aoyamense</name>
    <dbReference type="NCBI Taxonomy" id="344166"/>
    <lineage>
        <taxon>Bacteria</taxon>
        <taxon>Bacillati</taxon>
        <taxon>Actinomycetota</taxon>
        <taxon>Actinomycetes</taxon>
        <taxon>Micrococcales</taxon>
        <taxon>Microbacteriaceae</taxon>
        <taxon>Microbacterium</taxon>
    </lineage>
</organism>
<dbReference type="PANTHER" id="PTHR46832">
    <property type="entry name" value="5'-METHYLTHIOADENOSINE/S-ADENOSYLHOMOCYSTEINE NUCLEOSIDASE"/>
    <property type="match status" value="1"/>
</dbReference>
<protein>
    <recommendedName>
        <fullName evidence="1">Nucleoside phosphorylase domain-containing protein</fullName>
    </recommendedName>
</protein>
<dbReference type="Proteomes" id="UP001501343">
    <property type="component" value="Unassembled WGS sequence"/>
</dbReference>
<sequence>MWSRAQAIADRDQDGGATWDNGYVKLLVAALDAELVAFPETLPGFDRLVTGPGKLQATYALTRALDAAEYDEILVVGTAGAIDRRLDAIVYDVDAAIQHDVTDIDGVVGQHVSLPPRVELGREGVTIATGDHFVDDSEAVQVIRPLGAGLVDMETYAYVWVAQQFGIPIRVLKSVSDRAEGDAITDWRTTVAACSAQLRDVVRAEYGV</sequence>
<gene>
    <name evidence="2" type="ORF">GCM10009775_06180</name>
</gene>
<evidence type="ECO:0000313" key="3">
    <source>
        <dbReference type="Proteomes" id="UP001501343"/>
    </source>
</evidence>
<dbReference type="EMBL" id="BAAAOF010000002">
    <property type="protein sequence ID" value="GAA1916487.1"/>
    <property type="molecule type" value="Genomic_DNA"/>
</dbReference>
<comment type="caution">
    <text evidence="2">The sequence shown here is derived from an EMBL/GenBank/DDBJ whole genome shotgun (WGS) entry which is preliminary data.</text>
</comment>
<feature type="domain" description="Nucleoside phosphorylase" evidence="1">
    <location>
        <begin position="125"/>
        <end position="194"/>
    </location>
</feature>
<dbReference type="PANTHER" id="PTHR46832:SF1">
    <property type="entry name" value="5'-METHYLTHIOADENOSINE_S-ADENOSYLHOMOCYSTEINE NUCLEOSIDASE"/>
    <property type="match status" value="1"/>
</dbReference>